<evidence type="ECO:0000256" key="4">
    <source>
        <dbReference type="ARBA" id="ARBA00022989"/>
    </source>
</evidence>
<evidence type="ECO:0000313" key="8">
    <source>
        <dbReference type="Proteomes" id="UP000652681"/>
    </source>
</evidence>
<keyword evidence="5 6" id="KW-0472">Membrane</keyword>
<proteinExistence type="predicted"/>
<reference evidence="7" key="1">
    <citation type="submission" date="2020-09" db="EMBL/GenBank/DDBJ databases">
        <title>Taishania pollutisoli gen. nov., sp. nov., Isolated from Tetrabromobisphenol A-Contaminated Soil.</title>
        <authorList>
            <person name="Chen Q."/>
        </authorList>
    </citation>
    <scope>NUCLEOTIDE SEQUENCE</scope>
    <source>
        <strain evidence="7">CZZ-1</strain>
    </source>
</reference>
<evidence type="ECO:0000256" key="1">
    <source>
        <dbReference type="ARBA" id="ARBA00004651"/>
    </source>
</evidence>
<dbReference type="Pfam" id="PF03631">
    <property type="entry name" value="Virul_fac_BrkB"/>
    <property type="match status" value="1"/>
</dbReference>
<evidence type="ECO:0000313" key="7">
    <source>
        <dbReference type="EMBL" id="MBC9812677.1"/>
    </source>
</evidence>
<organism evidence="7 8">
    <name type="scientific">Taishania pollutisoli</name>
    <dbReference type="NCBI Taxonomy" id="2766479"/>
    <lineage>
        <taxon>Bacteria</taxon>
        <taxon>Pseudomonadati</taxon>
        <taxon>Bacteroidota</taxon>
        <taxon>Flavobacteriia</taxon>
        <taxon>Flavobacteriales</taxon>
        <taxon>Crocinitomicaceae</taxon>
        <taxon>Taishania</taxon>
    </lineage>
</organism>
<keyword evidence="8" id="KW-1185">Reference proteome</keyword>
<evidence type="ECO:0000256" key="6">
    <source>
        <dbReference type="SAM" id="Phobius"/>
    </source>
</evidence>
<protein>
    <submittedName>
        <fullName evidence="7">YihY/virulence factor BrkB family protein</fullName>
    </submittedName>
</protein>
<feature type="transmembrane region" description="Helical" evidence="6">
    <location>
        <begin position="153"/>
        <end position="175"/>
    </location>
</feature>
<dbReference type="Proteomes" id="UP000652681">
    <property type="component" value="Unassembled WGS sequence"/>
</dbReference>
<keyword evidence="3 6" id="KW-0812">Transmembrane</keyword>
<dbReference type="PANTHER" id="PTHR30213">
    <property type="entry name" value="INNER MEMBRANE PROTEIN YHJD"/>
    <property type="match status" value="1"/>
</dbReference>
<sequence>MSKGLQSIKGKSKRKRLGWLETWQLTKTTFVEYFSESTFRHAAALAYYAIFSLIPMLYLGVYFFGRILGNETVQSLVFNFLSGHVGMQDVSGIMEILQSYDVEKRNPVMEIVGIVTLLFSSSAFVVSLHKSISDFLDIEPVKAPVKRMILRTVLSRLLAIGFIGILGFIVILVYMTQTVLISMSQDVISNPTLSFLFNNGLAHAASIATNFLIFTMMFKYIHDGKVRWRAAMYGAMITALLVYLGQVLIKYYLTNFFFAADGGVVGSIFVILAWIFYTSQILFLGAKFVKVYSEMAGIPVVPRYKLIVKNGEEEVVENKKE</sequence>
<gene>
    <name evidence="7" type="ORF">H9Y05_09355</name>
</gene>
<evidence type="ECO:0000256" key="5">
    <source>
        <dbReference type="ARBA" id="ARBA00023136"/>
    </source>
</evidence>
<evidence type="ECO:0000256" key="3">
    <source>
        <dbReference type="ARBA" id="ARBA00022692"/>
    </source>
</evidence>
<feature type="transmembrane region" description="Helical" evidence="6">
    <location>
        <begin position="45"/>
        <end position="65"/>
    </location>
</feature>
<evidence type="ECO:0000256" key="2">
    <source>
        <dbReference type="ARBA" id="ARBA00022475"/>
    </source>
</evidence>
<name>A0A8J6P6A7_9FLAO</name>
<keyword evidence="2" id="KW-1003">Cell membrane</keyword>
<dbReference type="PIRSF" id="PIRSF035875">
    <property type="entry name" value="RNase_BN"/>
    <property type="match status" value="1"/>
</dbReference>
<dbReference type="InterPro" id="IPR017039">
    <property type="entry name" value="Virul_fac_BrkB"/>
</dbReference>
<accession>A0A8J6P6A7</accession>
<dbReference type="AlphaFoldDB" id="A0A8J6P6A7"/>
<comment type="subcellular location">
    <subcellularLocation>
        <location evidence="1">Cell membrane</location>
        <topology evidence="1">Multi-pass membrane protein</topology>
    </subcellularLocation>
</comment>
<dbReference type="GO" id="GO:0005886">
    <property type="term" value="C:plasma membrane"/>
    <property type="evidence" value="ECO:0007669"/>
    <property type="project" value="UniProtKB-SubCell"/>
</dbReference>
<dbReference type="PANTHER" id="PTHR30213:SF1">
    <property type="entry name" value="INNER MEMBRANE PROTEIN YHJD"/>
    <property type="match status" value="1"/>
</dbReference>
<feature type="transmembrane region" description="Helical" evidence="6">
    <location>
        <begin position="255"/>
        <end position="277"/>
    </location>
</feature>
<keyword evidence="4 6" id="KW-1133">Transmembrane helix</keyword>
<dbReference type="EMBL" id="JACVEL010000005">
    <property type="protein sequence ID" value="MBC9812677.1"/>
    <property type="molecule type" value="Genomic_DNA"/>
</dbReference>
<comment type="caution">
    <text evidence="7">The sequence shown here is derived from an EMBL/GenBank/DDBJ whole genome shotgun (WGS) entry which is preliminary data.</text>
</comment>
<feature type="transmembrane region" description="Helical" evidence="6">
    <location>
        <begin position="195"/>
        <end position="218"/>
    </location>
</feature>
<feature type="transmembrane region" description="Helical" evidence="6">
    <location>
        <begin position="230"/>
        <end position="249"/>
    </location>
</feature>
<dbReference type="RefSeq" id="WP_163491447.1">
    <property type="nucleotide sequence ID" value="NZ_JACVEL010000005.1"/>
</dbReference>